<name>A0A4R2BEU5_9BACI</name>
<dbReference type="Proteomes" id="UP000295689">
    <property type="component" value="Unassembled WGS sequence"/>
</dbReference>
<evidence type="ECO:0000313" key="1">
    <source>
        <dbReference type="EMBL" id="TCN25481.1"/>
    </source>
</evidence>
<dbReference type="RefSeq" id="WP_132005244.1">
    <property type="nucleotide sequence ID" value="NZ_JABUHM010000003.1"/>
</dbReference>
<evidence type="ECO:0000313" key="2">
    <source>
        <dbReference type="Proteomes" id="UP000295689"/>
    </source>
</evidence>
<protein>
    <submittedName>
        <fullName evidence="1">Uncharacterized protein</fullName>
    </submittedName>
</protein>
<gene>
    <name evidence="1" type="ORF">EV146_105138</name>
</gene>
<reference evidence="1 2" key="1">
    <citation type="journal article" date="2015" name="Stand. Genomic Sci.">
        <title>Genomic Encyclopedia of Bacterial and Archaeal Type Strains, Phase III: the genomes of soil and plant-associated and newly described type strains.</title>
        <authorList>
            <person name="Whitman W.B."/>
            <person name="Woyke T."/>
            <person name="Klenk H.P."/>
            <person name="Zhou Y."/>
            <person name="Lilburn T.G."/>
            <person name="Beck B.J."/>
            <person name="De Vos P."/>
            <person name="Vandamme P."/>
            <person name="Eisen J.A."/>
            <person name="Garrity G."/>
            <person name="Hugenholtz P."/>
            <person name="Kyrpides N.C."/>
        </authorList>
    </citation>
    <scope>NUCLEOTIDE SEQUENCE [LARGE SCALE GENOMIC DNA]</scope>
    <source>
        <strain evidence="1 2">CV53</strain>
    </source>
</reference>
<organism evidence="1 2">
    <name type="scientific">Mesobacillus foraminis</name>
    <dbReference type="NCBI Taxonomy" id="279826"/>
    <lineage>
        <taxon>Bacteria</taxon>
        <taxon>Bacillati</taxon>
        <taxon>Bacillota</taxon>
        <taxon>Bacilli</taxon>
        <taxon>Bacillales</taxon>
        <taxon>Bacillaceae</taxon>
        <taxon>Mesobacillus</taxon>
    </lineage>
</organism>
<dbReference type="EMBL" id="SLVV01000005">
    <property type="protein sequence ID" value="TCN25481.1"/>
    <property type="molecule type" value="Genomic_DNA"/>
</dbReference>
<comment type="caution">
    <text evidence="1">The sequence shown here is derived from an EMBL/GenBank/DDBJ whole genome shotgun (WGS) entry which is preliminary data.</text>
</comment>
<keyword evidence="2" id="KW-1185">Reference proteome</keyword>
<sequence length="118" mass="13696">MSDMATYKKVKINGEDHILKYGFNAISDLEAYYDKGIWTIINEERMGFNLIRTILWAGMLWNNPQLKVHHVGQLLEKEMEENEEFDFTTVQQTTLEALIESKAMKLLSKKAKGDDPKN</sequence>
<accession>A0A4R2BEU5</accession>
<dbReference type="AlphaFoldDB" id="A0A4R2BEU5"/>
<proteinExistence type="predicted"/>